<dbReference type="PROSITE" id="PS52019">
    <property type="entry name" value="PKS_MFAS_DH"/>
    <property type="match status" value="1"/>
</dbReference>
<evidence type="ECO:0000256" key="3">
    <source>
        <dbReference type="ARBA" id="ARBA00022679"/>
    </source>
</evidence>
<reference evidence="13" key="1">
    <citation type="submission" date="2021-03" db="EMBL/GenBank/DDBJ databases">
        <authorList>
            <person name="Tagirdzhanova G."/>
        </authorList>
    </citation>
    <scope>NUCLEOTIDE SEQUENCE</scope>
</reference>
<dbReference type="Pfam" id="PF00109">
    <property type="entry name" value="ketoacyl-synt"/>
    <property type="match status" value="1"/>
</dbReference>
<dbReference type="Pfam" id="PF00698">
    <property type="entry name" value="Acyl_transf_1"/>
    <property type="match status" value="1"/>
</dbReference>
<dbReference type="Gene3D" id="3.40.366.10">
    <property type="entry name" value="Malonyl-Coenzyme A Acyl Carrier Protein, domain 2"/>
    <property type="match status" value="1"/>
</dbReference>
<evidence type="ECO:0000313" key="14">
    <source>
        <dbReference type="Proteomes" id="UP000664169"/>
    </source>
</evidence>
<gene>
    <name evidence="13" type="ORF">GOMPHAMPRED_003650</name>
</gene>
<dbReference type="InterPro" id="IPR042104">
    <property type="entry name" value="PKS_dehydratase_sf"/>
</dbReference>
<dbReference type="InterPro" id="IPR036291">
    <property type="entry name" value="NAD(P)-bd_dom_sf"/>
</dbReference>
<dbReference type="InterPro" id="IPR016036">
    <property type="entry name" value="Malonyl_transacylase_ACP-bd"/>
</dbReference>
<comment type="caution">
    <text evidence="13">The sequence shown here is derived from an EMBL/GenBank/DDBJ whole genome shotgun (WGS) entry which is preliminary data.</text>
</comment>
<evidence type="ECO:0000256" key="5">
    <source>
        <dbReference type="ARBA" id="ARBA00023002"/>
    </source>
</evidence>
<dbReference type="SUPFAM" id="SSF52151">
    <property type="entry name" value="FabD/lysophospholipase-like"/>
    <property type="match status" value="1"/>
</dbReference>
<organism evidence="13 14">
    <name type="scientific">Gomphillus americanus</name>
    <dbReference type="NCBI Taxonomy" id="1940652"/>
    <lineage>
        <taxon>Eukaryota</taxon>
        <taxon>Fungi</taxon>
        <taxon>Dikarya</taxon>
        <taxon>Ascomycota</taxon>
        <taxon>Pezizomycotina</taxon>
        <taxon>Lecanoromycetes</taxon>
        <taxon>OSLEUM clade</taxon>
        <taxon>Ostropomycetidae</taxon>
        <taxon>Ostropales</taxon>
        <taxon>Graphidaceae</taxon>
        <taxon>Gomphilloideae</taxon>
        <taxon>Gomphillus</taxon>
    </lineage>
</organism>
<dbReference type="EMBL" id="CAJPDQ010000021">
    <property type="protein sequence ID" value="CAF9924478.1"/>
    <property type="molecule type" value="Genomic_DNA"/>
</dbReference>
<dbReference type="InterPro" id="IPR009081">
    <property type="entry name" value="PP-bd_ACP"/>
</dbReference>
<keyword evidence="14" id="KW-1185">Reference proteome</keyword>
<feature type="region of interest" description="Disordered" evidence="9">
    <location>
        <begin position="960"/>
        <end position="980"/>
    </location>
</feature>
<dbReference type="PROSITE" id="PS00012">
    <property type="entry name" value="PHOSPHOPANTETHEINE"/>
    <property type="match status" value="1"/>
</dbReference>
<dbReference type="Pfam" id="PF14765">
    <property type="entry name" value="PS-DH"/>
    <property type="match status" value="1"/>
</dbReference>
<dbReference type="InterPro" id="IPR020843">
    <property type="entry name" value="ER"/>
</dbReference>
<feature type="domain" description="Carrier" evidence="10">
    <location>
        <begin position="2314"/>
        <end position="2391"/>
    </location>
</feature>
<dbReference type="GO" id="GO:0030639">
    <property type="term" value="P:polyketide biosynthetic process"/>
    <property type="evidence" value="ECO:0007669"/>
    <property type="project" value="UniProtKB-ARBA"/>
</dbReference>
<dbReference type="InterPro" id="IPR014031">
    <property type="entry name" value="Ketoacyl_synth_C"/>
</dbReference>
<dbReference type="Gene3D" id="3.40.50.720">
    <property type="entry name" value="NAD(P)-binding Rossmann-like Domain"/>
    <property type="match status" value="3"/>
</dbReference>
<keyword evidence="2" id="KW-0597">Phosphoprotein</keyword>
<dbReference type="Gene3D" id="3.10.129.110">
    <property type="entry name" value="Polyketide synthase dehydratase"/>
    <property type="match status" value="1"/>
</dbReference>
<dbReference type="Pfam" id="PF23297">
    <property type="entry name" value="ACP_SdgA_C"/>
    <property type="match status" value="1"/>
</dbReference>
<keyword evidence="1" id="KW-0596">Phosphopantetheine</keyword>
<dbReference type="InterPro" id="IPR013149">
    <property type="entry name" value="ADH-like_C"/>
</dbReference>
<dbReference type="InterPro" id="IPR011032">
    <property type="entry name" value="GroES-like_sf"/>
</dbReference>
<dbReference type="InterPro" id="IPR057326">
    <property type="entry name" value="KR_dom"/>
</dbReference>
<dbReference type="SMART" id="SM00825">
    <property type="entry name" value="PKS_KS"/>
    <property type="match status" value="1"/>
</dbReference>
<dbReference type="SUPFAM" id="SSF51735">
    <property type="entry name" value="NAD(P)-binding Rossmann-fold domains"/>
    <property type="match status" value="2"/>
</dbReference>
<dbReference type="InterPro" id="IPR049551">
    <property type="entry name" value="PKS_DH_C"/>
</dbReference>
<dbReference type="Gene3D" id="3.90.180.10">
    <property type="entry name" value="Medium-chain alcohol dehydrogenases, catalytic domain"/>
    <property type="match status" value="1"/>
</dbReference>
<dbReference type="OrthoDB" id="329835at2759"/>
<dbReference type="FunFam" id="3.40.47.10:FF:000019">
    <property type="entry name" value="Polyketide synthase type I"/>
    <property type="match status" value="1"/>
</dbReference>
<dbReference type="Gene3D" id="3.40.47.10">
    <property type="match status" value="1"/>
</dbReference>
<dbReference type="InterPro" id="IPR049552">
    <property type="entry name" value="PKS_DH_N"/>
</dbReference>
<dbReference type="CDD" id="cd05195">
    <property type="entry name" value="enoyl_red"/>
    <property type="match status" value="1"/>
</dbReference>
<evidence type="ECO:0000256" key="7">
    <source>
        <dbReference type="ARBA" id="ARBA00023315"/>
    </source>
</evidence>
<evidence type="ECO:0000256" key="9">
    <source>
        <dbReference type="SAM" id="MobiDB-lite"/>
    </source>
</evidence>
<dbReference type="SMART" id="SM00822">
    <property type="entry name" value="PKS_KR"/>
    <property type="match status" value="1"/>
</dbReference>
<dbReference type="GO" id="GO:0004315">
    <property type="term" value="F:3-oxoacyl-[acyl-carrier-protein] synthase activity"/>
    <property type="evidence" value="ECO:0007669"/>
    <property type="project" value="InterPro"/>
</dbReference>
<dbReference type="InterPro" id="IPR020806">
    <property type="entry name" value="PKS_PP-bd"/>
</dbReference>
<dbReference type="InterPro" id="IPR013968">
    <property type="entry name" value="PKS_KR"/>
</dbReference>
<dbReference type="PROSITE" id="PS01162">
    <property type="entry name" value="QOR_ZETA_CRYSTAL"/>
    <property type="match status" value="1"/>
</dbReference>
<dbReference type="InterPro" id="IPR001227">
    <property type="entry name" value="Ac_transferase_dom_sf"/>
</dbReference>
<dbReference type="PANTHER" id="PTHR43775">
    <property type="entry name" value="FATTY ACID SYNTHASE"/>
    <property type="match status" value="1"/>
</dbReference>
<feature type="domain" description="Ketosynthase family 3 (KS3)" evidence="11">
    <location>
        <begin position="15"/>
        <end position="441"/>
    </location>
</feature>
<evidence type="ECO:0000256" key="6">
    <source>
        <dbReference type="ARBA" id="ARBA00023268"/>
    </source>
</evidence>
<keyword evidence="5" id="KW-0560">Oxidoreductase</keyword>
<dbReference type="InterPro" id="IPR016039">
    <property type="entry name" value="Thiolase-like"/>
</dbReference>
<dbReference type="SMART" id="SM00829">
    <property type="entry name" value="PKS_ER"/>
    <property type="match status" value="1"/>
</dbReference>
<dbReference type="PROSITE" id="PS52004">
    <property type="entry name" value="KS3_2"/>
    <property type="match status" value="1"/>
</dbReference>
<evidence type="ECO:0000313" key="13">
    <source>
        <dbReference type="EMBL" id="CAF9924478.1"/>
    </source>
</evidence>
<dbReference type="Pfam" id="PF02801">
    <property type="entry name" value="Ketoacyl-synt_C"/>
    <property type="match status" value="1"/>
</dbReference>
<keyword evidence="4" id="KW-0521">NADP</keyword>
<dbReference type="SUPFAM" id="SSF50129">
    <property type="entry name" value="GroES-like"/>
    <property type="match status" value="1"/>
</dbReference>
<feature type="active site" description="Proton donor; for dehydratase activity" evidence="8">
    <location>
        <position position="1201"/>
    </location>
</feature>
<dbReference type="GO" id="GO:0006633">
    <property type="term" value="P:fatty acid biosynthetic process"/>
    <property type="evidence" value="ECO:0007669"/>
    <property type="project" value="InterPro"/>
</dbReference>
<evidence type="ECO:0000259" key="12">
    <source>
        <dbReference type="PROSITE" id="PS52019"/>
    </source>
</evidence>
<evidence type="ECO:0000256" key="8">
    <source>
        <dbReference type="PROSITE-ProRule" id="PRU01363"/>
    </source>
</evidence>
<name>A0A8H3FMB1_9LECA</name>
<keyword evidence="7" id="KW-0012">Acyltransferase</keyword>
<dbReference type="Pfam" id="PF08240">
    <property type="entry name" value="ADH_N"/>
    <property type="match status" value="1"/>
</dbReference>
<feature type="active site" description="Proton acceptor; for dehydratase activity" evidence="8">
    <location>
        <position position="1005"/>
    </location>
</feature>
<dbReference type="Pfam" id="PF21089">
    <property type="entry name" value="PKS_DH_N"/>
    <property type="match status" value="1"/>
</dbReference>
<sequence length="2413" mass="263621">MAHNMNQPHSDSDALEPIAVVGMACRFPGDASNVASFWDMMCQGRSAASKIPESRFNIDAYYHPYNDRRGAINTKSGYFLKEDPANFDAPFFNLTLKEASGMDPMHRLTLETAYESLENAGIPISTLIKSNTSVFHGCFTGDYSSLANADIYNTAPYQATGNGLTMLSNRLSWFFDLRGPSMTIDTACSSSLYAIHLACQSLRTGESEMSIVSGSNLILYPDMMMSLTAAHFLGPDGVSRSFDERASGYARGEAIGAVILKPLSKALEDGDTIRAVIRGTGINQDGKTPGITQPNSAAQADLISTTYKRAGLELAETGYFEAHGTGTSVGDPIEMSAIGTTMGTARYTGQVPLYVGSVKTNVGHTEGCSGLAGLIKVVLCLEHGKLPPNSGFEKLNPKLKFDEWNMALPLELMAWPSPGLRRACINSFGYGGSNALAIIDDAYHYLTSRGLRGNHQTFVPNADLLLHDSGFNSPATTPGSDNADNSQYKLIAFSAADEAGLKRLSEVYSKHLLSRVEQFKSLGASEDPDWRRYFDNLAYTLACRRSVFDYRSFSVVPTLGKLTVALESGLPKQKRVNRKCNAIWVFTGQGAQYAEMGKELINNEVFRASLLKSQAYLEDNGCTWDVIEELEKKAGSRINEPEFSQPVCTILQIAIVDLLTYWGLTPTATVGHSSGEVAAAFAARAISHKDAVKIGFQRGIYSKAVLDRQASGPGGMAAVGLSAVDVQPHIDELRPGSLVVACINSPSSVTVSGDLDMIDALETNLKEKNIFVRKLRVLTAYHSHHMKTIAEEYRVSMGSIEIMESEHAVPMFSSVKGNIIFSKELTADYWVDNLVSPVRFVDAFKALLAYSPGKTRRKIPISYSAMVEIGPAEGLKGPLNQILASVDAKLATTMLYTSVLKRGEDAESAAATAAGKLWCQGFPVSVARVNGLDEEDSLKVLPDLPPYPWNHSKAYWHEPPCSKQKRTRKHPRTDLLGAPIDDQNEMEPRWRNFLSIAENPWLEHHRITAATLFPGAGMLIMAIEAAKQIADETREVKGFELREVTFERGLLIPSADQAIETSLNFQIHSSEDGKTWWRYTVFSLPSNGTWTKHHSGLISTVYKDEPRSLGQISEADEEWKAQTEHYRFLQENGTIEVKHEKFYKELEAVGMQYGDLFTNVMEAYAAPGTLSGHGRIKIPDTKSSMPHQFEYPHMIHPATLDAIFHMLFIGFTEGRPLHNAGVPYSMESMYISADLPNTPGDFFKGYSVTTKKGERESAGSLVISDSEWSEPKIVINHFAAREVTSGSGASGAEDHKICSQIHWHEDVNHLQGNSAVQLLQSAGNDIQSQLSVWLQKLCFKESQLKVLVSGNHVEFKNAIHKFGPQSGQRLRFGKLTIVVPNTEQEDSIKADLLASEIDAKVETLDAEKLSSLEGTFDLILTKNSGDDLGQFEAHLTNSGRLVIICDETMKNLQEKLSEVNLMANFESKVQDQTLLVTSKVIDLADASSQNSQFLLISNIEESNEAIRLRNAITSKLTNLGHTVTHCSGLPNTVSGDEKIISLMEVERPWVVHWTAADLEAFQKLIFSATYMLWLTKGGQMLEVGNPDFAASTGVLRTMRTEVPQIILAHLDLSSSIEPSAATNMIMDVFSSTCGAETADLEYAEKDGRLWISRVLEDASFDRELEYGTNNQKSIQGHLGNNKQVFKLTMSNPGLLDSALWVPDCGMEQPLQPDEIEMATSAYGLNSIDYLAASGDTQFTKIGYEASGIITKIGSNISRFSVGQRVAAVGLDSCKTTVRQHQDLVQEIPSHFDQNVAAGCGHVFTTAYHAVVQLAQLEKGESILITSAAGGVGQASIQLAKHIGANIFATVGSDEKKKTLVQHYGISEDQIFISKDLDLPKSIKRMTSGQGVDVVVSFSTGEKLRHTWSSLATSGRFVDLSLNTDSSNLNSKQFDQNASFFSVNMHQLLKNKPMKVSKAFQKAFNLARQGVLTSPYPLTVFDACDVGKAFHTMQSGEHIGKLVLDLQSSRPVPMMASPPEPLRLDPNATYVLSGGLGGLGPSLAQTMVDAGARSLAFLSRSGASTQGAKQILNNLRNQGCEAEAFACDVSRREALVDFMKEAHLRGWKIKGLIQCAMVLRDSTFDNMTFEKWTQATQPKIQGSWNLHELLPNDLDFFIMLSSVVGIIGNSAQANYIAGNTYMDALAHLRRSQGQSAVSLDVGVVSDSGHFTDDAAFENFLDKFPHLAPLQMTTPELNLVLATLLKGKTMDNRPVPAQLITGINDRLTQEANITSTWSQDLKFTHRFKLGSAADVTDTAASVNISAQISAATTLTEAAAAVQASLQFTIATAMSTEPSEIDCDLPLNAFGVDSLKAVEVRNWVFRELKADISVFEILAAVPVRKLAIQIARRSRLLDAKILAASDANGGEDGNEE</sequence>
<dbReference type="GO" id="GO:0008270">
    <property type="term" value="F:zinc ion binding"/>
    <property type="evidence" value="ECO:0007669"/>
    <property type="project" value="InterPro"/>
</dbReference>
<evidence type="ECO:0000256" key="2">
    <source>
        <dbReference type="ARBA" id="ARBA00022553"/>
    </source>
</evidence>
<dbReference type="GO" id="GO:0031177">
    <property type="term" value="F:phosphopantetheine binding"/>
    <property type="evidence" value="ECO:0007669"/>
    <property type="project" value="InterPro"/>
</dbReference>
<dbReference type="Pfam" id="PF00107">
    <property type="entry name" value="ADH_zinc_N"/>
    <property type="match status" value="1"/>
</dbReference>
<dbReference type="SMART" id="SM00826">
    <property type="entry name" value="PKS_DH"/>
    <property type="match status" value="1"/>
</dbReference>
<evidence type="ECO:0000259" key="10">
    <source>
        <dbReference type="PROSITE" id="PS50075"/>
    </source>
</evidence>
<evidence type="ECO:0000256" key="1">
    <source>
        <dbReference type="ARBA" id="ARBA00022450"/>
    </source>
</evidence>
<dbReference type="SUPFAM" id="SSF53901">
    <property type="entry name" value="Thiolase-like"/>
    <property type="match status" value="1"/>
</dbReference>
<dbReference type="InterPro" id="IPR014030">
    <property type="entry name" value="Ketoacyl_synth_N"/>
</dbReference>
<keyword evidence="3" id="KW-0808">Transferase</keyword>
<dbReference type="Gene3D" id="1.10.1200.10">
    <property type="entry name" value="ACP-like"/>
    <property type="match status" value="1"/>
</dbReference>
<dbReference type="InterPro" id="IPR049900">
    <property type="entry name" value="PKS_mFAS_DH"/>
</dbReference>
<dbReference type="InterPro" id="IPR020841">
    <property type="entry name" value="PKS_Beta-ketoAc_synthase_dom"/>
</dbReference>
<dbReference type="Pfam" id="PF23114">
    <property type="entry name" value="NAD-bd_HRPKS_sdrA"/>
    <property type="match status" value="1"/>
</dbReference>
<dbReference type="Proteomes" id="UP000664169">
    <property type="component" value="Unassembled WGS sequence"/>
</dbReference>
<dbReference type="SMART" id="SM00827">
    <property type="entry name" value="PKS_AT"/>
    <property type="match status" value="1"/>
</dbReference>
<dbReference type="InterPro" id="IPR013154">
    <property type="entry name" value="ADH-like_N"/>
</dbReference>
<dbReference type="SUPFAM" id="SSF47336">
    <property type="entry name" value="ACP-like"/>
    <property type="match status" value="1"/>
</dbReference>
<dbReference type="CDD" id="cd00833">
    <property type="entry name" value="PKS"/>
    <property type="match status" value="1"/>
</dbReference>
<dbReference type="InterPro" id="IPR006162">
    <property type="entry name" value="Ppantetheine_attach_site"/>
</dbReference>
<evidence type="ECO:0008006" key="15">
    <source>
        <dbReference type="Google" id="ProtNLM"/>
    </source>
</evidence>
<dbReference type="InterPro" id="IPR056501">
    <property type="entry name" value="NAD-bd_HRPKS_sdrA"/>
</dbReference>
<accession>A0A8H3FMB1</accession>
<dbReference type="InterPro" id="IPR036736">
    <property type="entry name" value="ACP-like_sf"/>
</dbReference>
<protein>
    <recommendedName>
        <fullName evidence="15">Polyketide synthase</fullName>
    </recommendedName>
</protein>
<dbReference type="InterPro" id="IPR018201">
    <property type="entry name" value="Ketoacyl_synth_AS"/>
</dbReference>
<evidence type="ECO:0000259" key="11">
    <source>
        <dbReference type="PROSITE" id="PS52004"/>
    </source>
</evidence>
<dbReference type="InterPro" id="IPR016035">
    <property type="entry name" value="Acyl_Trfase/lysoPLipase"/>
</dbReference>
<dbReference type="GO" id="GO:0016491">
    <property type="term" value="F:oxidoreductase activity"/>
    <property type="evidence" value="ECO:0007669"/>
    <property type="project" value="UniProtKB-KW"/>
</dbReference>
<dbReference type="InterPro" id="IPR020807">
    <property type="entry name" value="PKS_DH"/>
</dbReference>
<feature type="domain" description="PKS/mFAS DH" evidence="12">
    <location>
        <begin position="973"/>
        <end position="1289"/>
    </location>
</feature>
<feature type="region of interest" description="C-terminal hotdog fold" evidence="8">
    <location>
        <begin position="1134"/>
        <end position="1289"/>
    </location>
</feature>
<evidence type="ECO:0000256" key="4">
    <source>
        <dbReference type="ARBA" id="ARBA00022857"/>
    </source>
</evidence>
<dbReference type="InterPro" id="IPR050091">
    <property type="entry name" value="PKS_NRPS_Biosynth_Enz"/>
</dbReference>
<dbReference type="PROSITE" id="PS50075">
    <property type="entry name" value="CARRIER"/>
    <property type="match status" value="1"/>
</dbReference>
<dbReference type="InterPro" id="IPR014043">
    <property type="entry name" value="Acyl_transferase_dom"/>
</dbReference>
<dbReference type="SUPFAM" id="SSF55048">
    <property type="entry name" value="Probable ACP-binding domain of malonyl-CoA ACP transacylase"/>
    <property type="match status" value="1"/>
</dbReference>
<feature type="region of interest" description="N-terminal hotdog fold" evidence="8">
    <location>
        <begin position="973"/>
        <end position="1105"/>
    </location>
</feature>
<dbReference type="PANTHER" id="PTHR43775:SF29">
    <property type="entry name" value="ASPERFURANONE POLYKETIDE SYNTHASE AFOG-RELATED"/>
    <property type="match status" value="1"/>
</dbReference>
<dbReference type="InterPro" id="IPR002364">
    <property type="entry name" value="Quin_OxRdtase/zeta-crystal_CS"/>
</dbReference>
<dbReference type="Pfam" id="PF08659">
    <property type="entry name" value="KR"/>
    <property type="match status" value="1"/>
</dbReference>
<proteinExistence type="predicted"/>
<dbReference type="SMART" id="SM00823">
    <property type="entry name" value="PKS_PP"/>
    <property type="match status" value="1"/>
</dbReference>
<keyword evidence="6" id="KW-0511">Multifunctional enzyme</keyword>
<dbReference type="GO" id="GO:0004312">
    <property type="term" value="F:fatty acid synthase activity"/>
    <property type="evidence" value="ECO:0007669"/>
    <property type="project" value="TreeGrafter"/>
</dbReference>
<dbReference type="PROSITE" id="PS00606">
    <property type="entry name" value="KS3_1"/>
    <property type="match status" value="1"/>
</dbReference>